<reference evidence="1 4" key="2">
    <citation type="submission" date="2016-07" db="EMBL/GenBank/DDBJ databases">
        <title>Complete genome sequences of Bordetella pseudohinzii.</title>
        <authorList>
            <person name="Spilker T."/>
            <person name="Darrah R."/>
            <person name="LiPuma J.J."/>
        </authorList>
    </citation>
    <scope>NUCLEOTIDE SEQUENCE [LARGE SCALE GENOMIC DNA]</scope>
    <source>
        <strain evidence="1 4">HI4681</strain>
    </source>
</reference>
<evidence type="ECO:0000313" key="4">
    <source>
        <dbReference type="Proteomes" id="UP000092950"/>
    </source>
</evidence>
<name>A0A0J6C270_9BORD</name>
<evidence type="ECO:0000313" key="2">
    <source>
        <dbReference type="EMBL" id="CUI96782.1"/>
    </source>
</evidence>
<organism evidence="2 3">
    <name type="scientific">Bordetella pseudohinzii</name>
    <dbReference type="NCBI Taxonomy" id="1331258"/>
    <lineage>
        <taxon>Bacteria</taxon>
        <taxon>Pseudomonadati</taxon>
        <taxon>Pseudomonadota</taxon>
        <taxon>Betaproteobacteria</taxon>
        <taxon>Burkholderiales</taxon>
        <taxon>Alcaligenaceae</taxon>
        <taxon>Bordetella</taxon>
    </lineage>
</organism>
<evidence type="ECO:0000313" key="3">
    <source>
        <dbReference type="Proteomes" id="UP000053096"/>
    </source>
</evidence>
<proteinExistence type="predicted"/>
<dbReference type="InterPro" id="IPR054440">
    <property type="entry name" value="Gp32-like"/>
</dbReference>
<dbReference type="AlphaFoldDB" id="A0A0J6C270"/>
<reference evidence="2 3" key="1">
    <citation type="submission" date="2015-09" db="EMBL/GenBank/DDBJ databases">
        <authorList>
            <person name="Jackson K.R."/>
            <person name="Lunt B.L."/>
            <person name="Fisher J.N.B."/>
            <person name="Gardner A.V."/>
            <person name="Bailey M.E."/>
            <person name="Deus L.M."/>
            <person name="Earl A.S."/>
            <person name="Gibby P.D."/>
            <person name="Hartmann K.A."/>
            <person name="Liu J.E."/>
            <person name="Manci A.M."/>
            <person name="Nielsen D.A."/>
            <person name="Solomon M.B."/>
            <person name="Breakwell D.P."/>
            <person name="Burnett S.H."/>
            <person name="Grose J.H."/>
        </authorList>
    </citation>
    <scope>NUCLEOTIDE SEQUENCE [LARGE SCALE GENOMIC DNA]</scope>
    <source>
        <strain evidence="2 3">2789STDY5608636</strain>
    </source>
</reference>
<keyword evidence="4" id="KW-1185">Reference proteome</keyword>
<gene>
    <name evidence="1" type="ORF">BBN53_15935</name>
    <name evidence="2" type="ORF">ERS370011_03101</name>
</gene>
<dbReference type="Proteomes" id="UP000053096">
    <property type="component" value="Unassembled WGS sequence"/>
</dbReference>
<dbReference type="EMBL" id="CP016440">
    <property type="protein sequence ID" value="ANY17234.1"/>
    <property type="molecule type" value="Genomic_DNA"/>
</dbReference>
<accession>A0A0J6C270</accession>
<dbReference type="OrthoDB" id="6522263at2"/>
<protein>
    <submittedName>
        <fullName evidence="2">Uncharacterized protein</fullName>
    </submittedName>
</protein>
<dbReference type="Proteomes" id="UP000092950">
    <property type="component" value="Chromosome"/>
</dbReference>
<dbReference type="KEGG" id="bpdz:BBN53_15935"/>
<sequence length="149" mass="15926">MFDTSAIGVALRCVASESFPFGFTITEFADDADPFDIPAIDIATAVMNLNGDLVVYNAPTPISITLSVIPGSDADNNLAVVFEANRVAKNKRQARDRITLVATFPDGTVLTLSEGKMTNGMPGNSAASAGRLKSKSYTFVFQNLFRIRA</sequence>
<accession>A0A0M7GKP5</accession>
<evidence type="ECO:0000313" key="1">
    <source>
        <dbReference type="EMBL" id="ANY17234.1"/>
    </source>
</evidence>
<dbReference type="RefSeq" id="WP_043207528.1">
    <property type="nucleotide sequence ID" value="NZ_CAJGUP010000105.1"/>
</dbReference>
<dbReference type="EMBL" id="CYTV01000009">
    <property type="protein sequence ID" value="CUI96782.1"/>
    <property type="molecule type" value="Genomic_DNA"/>
</dbReference>
<dbReference type="Pfam" id="PF22764">
    <property type="entry name" value="E217_Gp32"/>
    <property type="match status" value="1"/>
</dbReference>